<proteinExistence type="predicted"/>
<accession>A0A1F6BCK7</accession>
<reference evidence="1 2" key="1">
    <citation type="journal article" date="2016" name="Nat. Commun.">
        <title>Thousands of microbial genomes shed light on interconnected biogeochemical processes in an aquifer system.</title>
        <authorList>
            <person name="Anantharaman K."/>
            <person name="Brown C.T."/>
            <person name="Hug L.A."/>
            <person name="Sharon I."/>
            <person name="Castelle C.J."/>
            <person name="Probst A.J."/>
            <person name="Thomas B.C."/>
            <person name="Singh A."/>
            <person name="Wilkins M.J."/>
            <person name="Karaoz U."/>
            <person name="Brodie E.L."/>
            <person name="Williams K.H."/>
            <person name="Hubbard S.S."/>
            <person name="Banfield J.F."/>
        </authorList>
    </citation>
    <scope>NUCLEOTIDE SEQUENCE [LARGE SCALE GENOMIC DNA]</scope>
</reference>
<dbReference type="EMBL" id="MFKE01000024">
    <property type="protein sequence ID" value="OGG34684.1"/>
    <property type="molecule type" value="Genomic_DNA"/>
</dbReference>
<protein>
    <recommendedName>
        <fullName evidence="3">Nucleoid-associated protein, YbaB/EbfC family</fullName>
    </recommendedName>
</protein>
<dbReference type="InterPro" id="IPR036894">
    <property type="entry name" value="YbaB-like_sf"/>
</dbReference>
<evidence type="ECO:0000313" key="2">
    <source>
        <dbReference type="Proteomes" id="UP000176186"/>
    </source>
</evidence>
<evidence type="ECO:0000313" key="1">
    <source>
        <dbReference type="EMBL" id="OGG34684.1"/>
    </source>
</evidence>
<evidence type="ECO:0008006" key="3">
    <source>
        <dbReference type="Google" id="ProtNLM"/>
    </source>
</evidence>
<organism evidence="1 2">
    <name type="scientific">Candidatus Gottesmanbacteria bacterium RIFOXYB1_FULL_47_11</name>
    <dbReference type="NCBI Taxonomy" id="1798401"/>
    <lineage>
        <taxon>Bacteria</taxon>
        <taxon>Candidatus Gottesmaniibacteriota</taxon>
    </lineage>
</organism>
<sequence>MFNPIKAASNFAKGVGDLNAMRKQAAIIQAALEKEEFDVKEGNIRILINGNQNVKLVEVDGLANETLKRVINDAVKKSQQAAATKLTELSKTMEQ</sequence>
<name>A0A1F6BCK7_9BACT</name>
<dbReference type="Gene3D" id="3.30.1310.10">
    <property type="entry name" value="Nucleoid-associated protein YbaB-like domain"/>
    <property type="match status" value="1"/>
</dbReference>
<gene>
    <name evidence="1" type="ORF">A2363_04075</name>
</gene>
<comment type="caution">
    <text evidence="1">The sequence shown here is derived from an EMBL/GenBank/DDBJ whole genome shotgun (WGS) entry which is preliminary data.</text>
</comment>
<dbReference type="AlphaFoldDB" id="A0A1F6BCK7"/>
<dbReference type="STRING" id="1798401.A2363_04075"/>
<dbReference type="SUPFAM" id="SSF82607">
    <property type="entry name" value="YbaB-like"/>
    <property type="match status" value="1"/>
</dbReference>
<dbReference type="Proteomes" id="UP000176186">
    <property type="component" value="Unassembled WGS sequence"/>
</dbReference>